<protein>
    <submittedName>
        <fullName evidence="3">Anthranilate synthase component I family protein</fullName>
    </submittedName>
</protein>
<evidence type="ECO:0000259" key="1">
    <source>
        <dbReference type="Pfam" id="PF00425"/>
    </source>
</evidence>
<gene>
    <name evidence="3" type="ORF">ACFSQ0_07920</name>
</gene>
<evidence type="ECO:0000313" key="3">
    <source>
        <dbReference type="EMBL" id="MFD2697915.1"/>
    </source>
</evidence>
<dbReference type="InterPro" id="IPR005801">
    <property type="entry name" value="ADC_synthase"/>
</dbReference>
<sequence length="430" mass="49511">MRTEQSFQITDLKQFKEQLLAWAQQFDEVIWLDSNQYPNQDYEALLAVEAFTAIKTDAFDAFKDLEEYQQTTKDWIFGYLSYDLKNDIEPLKSKNFDGLHFPDLYFFQPQKLISLQGQTATFKYLNAVADEIETDWQTILQKDKPFNLPPPANIELRPRISKQNYLNKVNQMKEHLQRGDIYEANFCQEFYADQVQLDISATYQALNAKSEPPFACFLKLEEFTALCASPERFLKKQGEKIISQPIKGTAKRHEDPQTDAQLASELEKDPKEISENVMIVDLVRNDLSRTAQKGSVEVPELCKRYTFKQVHQLISTVTSKLSPTCSLRELFMTTYPMGSMTGAPKLSAMQIIEELEETKRGLYSGAIGYIDPEENFDFNVVIRSILYNQEQRYLSCLVGSAITIKSDAEKEYEECLVKVEALIQSVQSPQ</sequence>
<dbReference type="Pfam" id="PF00425">
    <property type="entry name" value="Chorismate_bind"/>
    <property type="match status" value="1"/>
</dbReference>
<evidence type="ECO:0000259" key="2">
    <source>
        <dbReference type="Pfam" id="PF04715"/>
    </source>
</evidence>
<dbReference type="InterPro" id="IPR019999">
    <property type="entry name" value="Anth_synth_I-like"/>
</dbReference>
<comment type="caution">
    <text evidence="3">The sequence shown here is derived from an EMBL/GenBank/DDBJ whole genome shotgun (WGS) entry which is preliminary data.</text>
</comment>
<dbReference type="Proteomes" id="UP001597357">
    <property type="component" value="Unassembled WGS sequence"/>
</dbReference>
<dbReference type="Gene3D" id="3.60.120.10">
    <property type="entry name" value="Anthranilate synthase"/>
    <property type="match status" value="1"/>
</dbReference>
<name>A0ABW5SE35_9FLAO</name>
<dbReference type="RefSeq" id="WP_379046623.1">
    <property type="nucleotide sequence ID" value="NZ_JBHULZ010000040.1"/>
</dbReference>
<dbReference type="InterPro" id="IPR015890">
    <property type="entry name" value="Chorismate_C"/>
</dbReference>
<keyword evidence="4" id="KW-1185">Reference proteome</keyword>
<feature type="domain" description="Anthranilate synthase component I N-terminal" evidence="2">
    <location>
        <begin position="76"/>
        <end position="115"/>
    </location>
</feature>
<evidence type="ECO:0000313" key="4">
    <source>
        <dbReference type="Proteomes" id="UP001597357"/>
    </source>
</evidence>
<proteinExistence type="predicted"/>
<accession>A0ABW5SE35</accession>
<dbReference type="SUPFAM" id="SSF56322">
    <property type="entry name" value="ADC synthase"/>
    <property type="match status" value="1"/>
</dbReference>
<dbReference type="PANTHER" id="PTHR11236">
    <property type="entry name" value="AMINOBENZOATE/ANTHRANILATE SYNTHASE"/>
    <property type="match status" value="1"/>
</dbReference>
<reference evidence="4" key="1">
    <citation type="journal article" date="2019" name="Int. J. Syst. Evol. Microbiol.">
        <title>The Global Catalogue of Microorganisms (GCM) 10K type strain sequencing project: providing services to taxonomists for standard genome sequencing and annotation.</title>
        <authorList>
            <consortium name="The Broad Institute Genomics Platform"/>
            <consortium name="The Broad Institute Genome Sequencing Center for Infectious Disease"/>
            <person name="Wu L."/>
            <person name="Ma J."/>
        </authorList>
    </citation>
    <scope>NUCLEOTIDE SEQUENCE [LARGE SCALE GENOMIC DNA]</scope>
    <source>
        <strain evidence="4">KCTC 42255</strain>
    </source>
</reference>
<dbReference type="Pfam" id="PF04715">
    <property type="entry name" value="Anth_synt_I_N"/>
    <property type="match status" value="1"/>
</dbReference>
<organism evidence="3 4">
    <name type="scientific">Mesonia sediminis</name>
    <dbReference type="NCBI Taxonomy" id="1703946"/>
    <lineage>
        <taxon>Bacteria</taxon>
        <taxon>Pseudomonadati</taxon>
        <taxon>Bacteroidota</taxon>
        <taxon>Flavobacteriia</taxon>
        <taxon>Flavobacteriales</taxon>
        <taxon>Flavobacteriaceae</taxon>
        <taxon>Mesonia</taxon>
    </lineage>
</organism>
<feature type="domain" description="Chorismate-utilising enzyme C-terminal" evidence="1">
    <location>
        <begin position="162"/>
        <end position="418"/>
    </location>
</feature>
<dbReference type="InterPro" id="IPR006805">
    <property type="entry name" value="Anth_synth_I_N"/>
</dbReference>
<dbReference type="PANTHER" id="PTHR11236:SF50">
    <property type="entry name" value="AMINODEOXYCHORISMATE SYNTHASE COMPONENT 1"/>
    <property type="match status" value="1"/>
</dbReference>
<dbReference type="EMBL" id="JBHULZ010000040">
    <property type="protein sequence ID" value="MFD2697915.1"/>
    <property type="molecule type" value="Genomic_DNA"/>
</dbReference>
<dbReference type="PRINTS" id="PR00095">
    <property type="entry name" value="ANTSNTHASEI"/>
</dbReference>